<protein>
    <recommendedName>
        <fullName evidence="4">KEOPS complex Pcc1-like subunit</fullName>
    </recommendedName>
</protein>
<dbReference type="NCBIfam" id="NF011470">
    <property type="entry name" value="PRK14887.1"/>
    <property type="match status" value="1"/>
</dbReference>
<organism evidence="2 3">
    <name type="scientific">Methanococcoides methylutens</name>
    <dbReference type="NCBI Taxonomy" id="2226"/>
    <lineage>
        <taxon>Archaea</taxon>
        <taxon>Methanobacteriati</taxon>
        <taxon>Methanobacteriota</taxon>
        <taxon>Stenosarchaea group</taxon>
        <taxon>Methanomicrobia</taxon>
        <taxon>Methanosarcinales</taxon>
        <taxon>Methanosarcinaceae</taxon>
        <taxon>Methanococcoides</taxon>
    </lineage>
</organism>
<dbReference type="OrthoDB" id="8982at2157"/>
<reference evidence="2 3" key="1">
    <citation type="submission" date="2014-09" db="EMBL/GenBank/DDBJ databases">
        <title>Draft genome sequence of an obligately methylotrophic methanogen, Methanococcoides methylutens, isolated from marine sediment.</title>
        <authorList>
            <person name="Guan Y."/>
            <person name="Ngugi D.K."/>
            <person name="Blom J."/>
            <person name="Ali S."/>
            <person name="Ferry J.G."/>
            <person name="Stingl U."/>
        </authorList>
    </citation>
    <scope>NUCLEOTIDE SEQUENCE [LARGE SCALE GENOMIC DNA]</scope>
    <source>
        <strain evidence="2 3">DSM 2657</strain>
    </source>
</reference>
<sequence length="84" mass="9302">MKLFSESVIMMDDAEAVYRSILPELETTVTDRSSVNVGVRNSSLVMRVSADDIISMRSTLNTWLRLVQIAHDICVVGKNACKGI</sequence>
<gene>
    <name evidence="2" type="ORF">LI82_05775</name>
</gene>
<dbReference type="AlphaFoldDB" id="A0A099T0V0"/>
<dbReference type="Pfam" id="PF09341">
    <property type="entry name" value="Pcc1"/>
    <property type="match status" value="1"/>
</dbReference>
<evidence type="ECO:0000256" key="1">
    <source>
        <dbReference type="ARBA" id="ARBA00007073"/>
    </source>
</evidence>
<evidence type="ECO:0000313" key="2">
    <source>
        <dbReference type="EMBL" id="KGK98805.1"/>
    </source>
</evidence>
<dbReference type="EMBL" id="JRHO01000010">
    <property type="protein sequence ID" value="KGK98805.1"/>
    <property type="molecule type" value="Genomic_DNA"/>
</dbReference>
<accession>A0A099T0V0</accession>
<dbReference type="Gene3D" id="3.30.310.50">
    <property type="entry name" value="Alpha-D-phosphohexomutase, C-terminal domain"/>
    <property type="match status" value="1"/>
</dbReference>
<comment type="similarity">
    <text evidence="1">Belongs to the CTAG/PCC1 family.</text>
</comment>
<proteinExistence type="inferred from homology"/>
<evidence type="ECO:0008006" key="4">
    <source>
        <dbReference type="Google" id="ProtNLM"/>
    </source>
</evidence>
<evidence type="ECO:0000313" key="3">
    <source>
        <dbReference type="Proteomes" id="UP000029859"/>
    </source>
</evidence>
<comment type="caution">
    <text evidence="2">The sequence shown here is derived from an EMBL/GenBank/DDBJ whole genome shotgun (WGS) entry which is preliminary data.</text>
</comment>
<name>A0A099T0V0_METMT</name>
<dbReference type="InterPro" id="IPR015419">
    <property type="entry name" value="CTAG/Pcc1"/>
</dbReference>
<keyword evidence="3" id="KW-1185">Reference proteome</keyword>
<dbReference type="Proteomes" id="UP000029859">
    <property type="component" value="Unassembled WGS sequence"/>
</dbReference>
<dbReference type="RefSeq" id="WP_048193978.1">
    <property type="nucleotide sequence ID" value="NZ_CAAGSM010000003.1"/>
</dbReference>